<evidence type="ECO:0000256" key="1">
    <source>
        <dbReference type="ARBA" id="ARBA00010641"/>
    </source>
</evidence>
<dbReference type="InterPro" id="IPR013324">
    <property type="entry name" value="RNA_pol_sigma_r3/r4-like"/>
</dbReference>
<sequence length="195" mass="21209">MGWNLGGVGGVVGVREGGGIGDGVGNGGPGGERVAFADLVRLHAPVAKRAAVLWGAGAEADDVVQEAFVKAFRAMPRFRAGQEFRPWLLRIVINETRNLHRGRTRREQREQRWWDDRTVTHPDTEAVVLTAVSAGTLAGAVDRLPEPLRAVVICRYLLELSEAETAASLRVPRGTVKSRLSRALARLRTEVSVDE</sequence>
<keyword evidence="5 6" id="KW-0804">Transcription</keyword>
<protein>
    <recommendedName>
        <fullName evidence="6">RNA polymerase sigma factor</fullName>
    </recommendedName>
</protein>
<evidence type="ECO:0000256" key="2">
    <source>
        <dbReference type="ARBA" id="ARBA00023015"/>
    </source>
</evidence>
<dbReference type="InterPro" id="IPR036388">
    <property type="entry name" value="WH-like_DNA-bd_sf"/>
</dbReference>
<accession>A0A7Y9I684</accession>
<keyword evidence="4 6" id="KW-0238">DNA-binding</keyword>
<dbReference type="InterPro" id="IPR013325">
    <property type="entry name" value="RNA_pol_sigma_r2"/>
</dbReference>
<dbReference type="GO" id="GO:0016987">
    <property type="term" value="F:sigma factor activity"/>
    <property type="evidence" value="ECO:0007669"/>
    <property type="project" value="UniProtKB-KW"/>
</dbReference>
<gene>
    <name evidence="9" type="ORF">BKA15_002124</name>
</gene>
<proteinExistence type="inferred from homology"/>
<dbReference type="SUPFAM" id="SSF88946">
    <property type="entry name" value="Sigma2 domain of RNA polymerase sigma factors"/>
    <property type="match status" value="1"/>
</dbReference>
<dbReference type="InterPro" id="IPR014284">
    <property type="entry name" value="RNA_pol_sigma-70_dom"/>
</dbReference>
<reference evidence="9 10" key="1">
    <citation type="submission" date="2020-07" db="EMBL/GenBank/DDBJ databases">
        <title>Sequencing the genomes of 1000 actinobacteria strains.</title>
        <authorList>
            <person name="Klenk H.-P."/>
        </authorList>
    </citation>
    <scope>NUCLEOTIDE SEQUENCE [LARGE SCALE GENOMIC DNA]</scope>
    <source>
        <strain evidence="9 10">DSM 22083</strain>
    </source>
</reference>
<dbReference type="RefSeq" id="WP_312878931.1">
    <property type="nucleotide sequence ID" value="NZ_JACCBU010000001.1"/>
</dbReference>
<dbReference type="Gene3D" id="1.10.10.10">
    <property type="entry name" value="Winged helix-like DNA-binding domain superfamily/Winged helix DNA-binding domain"/>
    <property type="match status" value="1"/>
</dbReference>
<dbReference type="GO" id="GO:0003677">
    <property type="term" value="F:DNA binding"/>
    <property type="evidence" value="ECO:0007669"/>
    <property type="project" value="UniProtKB-KW"/>
</dbReference>
<dbReference type="InterPro" id="IPR013249">
    <property type="entry name" value="RNA_pol_sigma70_r4_t2"/>
</dbReference>
<evidence type="ECO:0000256" key="3">
    <source>
        <dbReference type="ARBA" id="ARBA00023082"/>
    </source>
</evidence>
<keyword evidence="2 6" id="KW-0805">Transcription regulation</keyword>
<dbReference type="AlphaFoldDB" id="A0A7Y9I684"/>
<evidence type="ECO:0000259" key="7">
    <source>
        <dbReference type="Pfam" id="PF04542"/>
    </source>
</evidence>
<dbReference type="Pfam" id="PF08281">
    <property type="entry name" value="Sigma70_r4_2"/>
    <property type="match status" value="1"/>
</dbReference>
<feature type="domain" description="RNA polymerase sigma-70 region 2" evidence="7">
    <location>
        <begin position="40"/>
        <end position="106"/>
    </location>
</feature>
<dbReference type="Pfam" id="PF04542">
    <property type="entry name" value="Sigma70_r2"/>
    <property type="match status" value="1"/>
</dbReference>
<comment type="similarity">
    <text evidence="1 6">Belongs to the sigma-70 factor family. ECF subfamily.</text>
</comment>
<dbReference type="GO" id="GO:0006950">
    <property type="term" value="P:response to stress"/>
    <property type="evidence" value="ECO:0007669"/>
    <property type="project" value="UniProtKB-ARBA"/>
</dbReference>
<keyword evidence="10" id="KW-1185">Reference proteome</keyword>
<dbReference type="InterPro" id="IPR039425">
    <property type="entry name" value="RNA_pol_sigma-70-like"/>
</dbReference>
<dbReference type="GO" id="GO:0006352">
    <property type="term" value="P:DNA-templated transcription initiation"/>
    <property type="evidence" value="ECO:0007669"/>
    <property type="project" value="InterPro"/>
</dbReference>
<evidence type="ECO:0000256" key="5">
    <source>
        <dbReference type="ARBA" id="ARBA00023163"/>
    </source>
</evidence>
<organism evidence="9 10">
    <name type="scientific">Microlunatus parietis</name>
    <dbReference type="NCBI Taxonomy" id="682979"/>
    <lineage>
        <taxon>Bacteria</taxon>
        <taxon>Bacillati</taxon>
        <taxon>Actinomycetota</taxon>
        <taxon>Actinomycetes</taxon>
        <taxon>Propionibacteriales</taxon>
        <taxon>Propionibacteriaceae</taxon>
        <taxon>Microlunatus</taxon>
    </lineage>
</organism>
<comment type="caution">
    <text evidence="9">The sequence shown here is derived from an EMBL/GenBank/DDBJ whole genome shotgun (WGS) entry which is preliminary data.</text>
</comment>
<dbReference type="PANTHER" id="PTHR43133">
    <property type="entry name" value="RNA POLYMERASE ECF-TYPE SIGMA FACTO"/>
    <property type="match status" value="1"/>
</dbReference>
<feature type="domain" description="RNA polymerase sigma factor 70 region 4 type 2" evidence="8">
    <location>
        <begin position="139"/>
        <end position="187"/>
    </location>
</feature>
<keyword evidence="3 6" id="KW-0731">Sigma factor</keyword>
<dbReference type="Gene3D" id="1.10.1740.10">
    <property type="match status" value="1"/>
</dbReference>
<evidence type="ECO:0000256" key="4">
    <source>
        <dbReference type="ARBA" id="ARBA00023125"/>
    </source>
</evidence>
<dbReference type="EMBL" id="JACCBU010000001">
    <property type="protein sequence ID" value="NYE70795.1"/>
    <property type="molecule type" value="Genomic_DNA"/>
</dbReference>
<dbReference type="SUPFAM" id="SSF88659">
    <property type="entry name" value="Sigma3 and sigma4 domains of RNA polymerase sigma factors"/>
    <property type="match status" value="1"/>
</dbReference>
<evidence type="ECO:0000256" key="6">
    <source>
        <dbReference type="RuleBase" id="RU000716"/>
    </source>
</evidence>
<dbReference type="InterPro" id="IPR007627">
    <property type="entry name" value="RNA_pol_sigma70_r2"/>
</dbReference>
<dbReference type="Proteomes" id="UP000569914">
    <property type="component" value="Unassembled WGS sequence"/>
</dbReference>
<dbReference type="CDD" id="cd06171">
    <property type="entry name" value="Sigma70_r4"/>
    <property type="match status" value="1"/>
</dbReference>
<name>A0A7Y9I684_9ACTN</name>
<evidence type="ECO:0000259" key="8">
    <source>
        <dbReference type="Pfam" id="PF08281"/>
    </source>
</evidence>
<dbReference type="InterPro" id="IPR000838">
    <property type="entry name" value="RNA_pol_sigma70_ECF_CS"/>
</dbReference>
<evidence type="ECO:0000313" key="10">
    <source>
        <dbReference type="Proteomes" id="UP000569914"/>
    </source>
</evidence>
<evidence type="ECO:0000313" key="9">
    <source>
        <dbReference type="EMBL" id="NYE70795.1"/>
    </source>
</evidence>
<dbReference type="NCBIfam" id="TIGR02937">
    <property type="entry name" value="sigma70-ECF"/>
    <property type="match status" value="1"/>
</dbReference>
<dbReference type="PANTHER" id="PTHR43133:SF8">
    <property type="entry name" value="RNA POLYMERASE SIGMA FACTOR HI_1459-RELATED"/>
    <property type="match status" value="1"/>
</dbReference>
<dbReference type="PROSITE" id="PS01063">
    <property type="entry name" value="SIGMA70_ECF"/>
    <property type="match status" value="1"/>
</dbReference>